<dbReference type="PANTHER" id="PTHR44051">
    <property type="entry name" value="GLUTATHIONE S-TRANSFERASE-RELATED"/>
    <property type="match status" value="1"/>
</dbReference>
<dbReference type="Pfam" id="PF00043">
    <property type="entry name" value="GST_C"/>
    <property type="match status" value="1"/>
</dbReference>
<dbReference type="STRING" id="1300350.Z948_1314"/>
<evidence type="ECO:0000313" key="4">
    <source>
        <dbReference type="Proteomes" id="UP000027734"/>
    </source>
</evidence>
<dbReference type="AlphaFoldDB" id="A0A073IYA6"/>
<dbReference type="InterPro" id="IPR010987">
    <property type="entry name" value="Glutathione-S-Trfase_C-like"/>
</dbReference>
<dbReference type="Gene3D" id="1.20.1050.10">
    <property type="match status" value="1"/>
</dbReference>
<dbReference type="PROSITE" id="PS50405">
    <property type="entry name" value="GST_CTER"/>
    <property type="match status" value="1"/>
</dbReference>
<dbReference type="SUPFAM" id="SSF52833">
    <property type="entry name" value="Thioredoxin-like"/>
    <property type="match status" value="1"/>
</dbReference>
<dbReference type="OrthoDB" id="7583243at2"/>
<dbReference type="PANTHER" id="PTHR44051:SF8">
    <property type="entry name" value="GLUTATHIONE S-TRANSFERASE GSTA"/>
    <property type="match status" value="1"/>
</dbReference>
<accession>A0A073IYA6</accession>
<dbReference type="InterPro" id="IPR040079">
    <property type="entry name" value="Glutathione_S-Trfase"/>
</dbReference>
<dbReference type="InterPro" id="IPR004046">
    <property type="entry name" value="GST_C"/>
</dbReference>
<dbReference type="CDD" id="cd03188">
    <property type="entry name" value="GST_C_Beta"/>
    <property type="match status" value="1"/>
</dbReference>
<dbReference type="SFLD" id="SFLDS00019">
    <property type="entry name" value="Glutathione_Transferase_(cytos"/>
    <property type="match status" value="1"/>
</dbReference>
<dbReference type="InterPro" id="IPR004045">
    <property type="entry name" value="Glutathione_S-Trfase_N"/>
</dbReference>
<dbReference type="Pfam" id="PF13409">
    <property type="entry name" value="GST_N_2"/>
    <property type="match status" value="1"/>
</dbReference>
<dbReference type="Proteomes" id="UP000027734">
    <property type="component" value="Unassembled WGS sequence"/>
</dbReference>
<comment type="caution">
    <text evidence="3">The sequence shown here is derived from an EMBL/GenBank/DDBJ whole genome shotgun (WGS) entry which is preliminary data.</text>
</comment>
<dbReference type="EMBL" id="JAMC01000001">
    <property type="protein sequence ID" value="KEJ90367.1"/>
    <property type="molecule type" value="Genomic_DNA"/>
</dbReference>
<gene>
    <name evidence="3" type="ORF">DSW25_00140</name>
</gene>
<reference evidence="3 4" key="1">
    <citation type="submission" date="2014-01" db="EMBL/GenBank/DDBJ databases">
        <title>Sulfitobacter donghicola JCM 14565 Genome Sequencing.</title>
        <authorList>
            <person name="Lai Q."/>
            <person name="Hong Z."/>
        </authorList>
    </citation>
    <scope>NUCLEOTIDE SEQUENCE [LARGE SCALE GENOMIC DNA]</scope>
    <source>
        <strain evidence="3 4">JCM 14565</strain>
    </source>
</reference>
<sequence>MNLFYANGTISIAPAIALLEAGIEHDLTRIDFASAGQSQPEYLAINPKGRVPALVLKTGEVLTETGALLDYIAAKSTTAKLVPQAPETAAHMRSVMYYLASTMHVAHAHKMRGSRWADNEASFADMTAKVPETMAACAAYVESECLKGDYVCGAEFSIADAYLFIVCSWLSGDGVNLDDFPIITAFMNRMEERASVKTMRAKGML</sequence>
<feature type="domain" description="GST C-terminal" evidence="2">
    <location>
        <begin position="85"/>
        <end position="205"/>
    </location>
</feature>
<dbReference type="SFLD" id="SFLDG01150">
    <property type="entry name" value="Main.1:_Beta-like"/>
    <property type="match status" value="1"/>
</dbReference>
<protein>
    <submittedName>
        <fullName evidence="3">Glutathione S-transferase</fullName>
    </submittedName>
</protein>
<evidence type="ECO:0000259" key="2">
    <source>
        <dbReference type="PROSITE" id="PS50405"/>
    </source>
</evidence>
<evidence type="ECO:0000259" key="1">
    <source>
        <dbReference type="PROSITE" id="PS50404"/>
    </source>
</evidence>
<dbReference type="CDD" id="cd03057">
    <property type="entry name" value="GST_N_Beta"/>
    <property type="match status" value="1"/>
</dbReference>
<keyword evidence="3" id="KW-0808">Transferase</keyword>
<keyword evidence="4" id="KW-1185">Reference proteome</keyword>
<dbReference type="eggNOG" id="COG0625">
    <property type="taxonomic scope" value="Bacteria"/>
</dbReference>
<evidence type="ECO:0000313" key="3">
    <source>
        <dbReference type="EMBL" id="KEJ90367.1"/>
    </source>
</evidence>
<organism evidence="3 4">
    <name type="scientific">Sulfitobacter donghicola DSW-25 = KCTC 12864 = JCM 14565</name>
    <dbReference type="NCBI Taxonomy" id="1300350"/>
    <lineage>
        <taxon>Bacteria</taxon>
        <taxon>Pseudomonadati</taxon>
        <taxon>Pseudomonadota</taxon>
        <taxon>Alphaproteobacteria</taxon>
        <taxon>Rhodobacterales</taxon>
        <taxon>Roseobacteraceae</taxon>
        <taxon>Sulfitobacter</taxon>
    </lineage>
</organism>
<dbReference type="SFLD" id="SFLDG00358">
    <property type="entry name" value="Main_(cytGST)"/>
    <property type="match status" value="1"/>
</dbReference>
<feature type="domain" description="GST N-terminal" evidence="1">
    <location>
        <begin position="1"/>
        <end position="80"/>
    </location>
</feature>
<proteinExistence type="predicted"/>
<dbReference type="GO" id="GO:0016740">
    <property type="term" value="F:transferase activity"/>
    <property type="evidence" value="ECO:0007669"/>
    <property type="project" value="UniProtKB-KW"/>
</dbReference>
<dbReference type="RefSeq" id="WP_025058731.1">
    <property type="nucleotide sequence ID" value="NZ_JAMC01000001.1"/>
</dbReference>
<dbReference type="SUPFAM" id="SSF47616">
    <property type="entry name" value="GST C-terminal domain-like"/>
    <property type="match status" value="1"/>
</dbReference>
<dbReference type="PROSITE" id="PS50404">
    <property type="entry name" value="GST_NTER"/>
    <property type="match status" value="1"/>
</dbReference>
<name>A0A073IYA6_9RHOB</name>
<dbReference type="InterPro" id="IPR036249">
    <property type="entry name" value="Thioredoxin-like_sf"/>
</dbReference>
<dbReference type="InterPro" id="IPR036282">
    <property type="entry name" value="Glutathione-S-Trfase_C_sf"/>
</dbReference>
<dbReference type="Gene3D" id="3.40.30.10">
    <property type="entry name" value="Glutaredoxin"/>
    <property type="match status" value="1"/>
</dbReference>